<dbReference type="GO" id="GO:0016052">
    <property type="term" value="P:carbohydrate catabolic process"/>
    <property type="evidence" value="ECO:0007669"/>
    <property type="project" value="UniProtKB-ARBA"/>
</dbReference>
<dbReference type="GO" id="GO:0005524">
    <property type="term" value="F:ATP binding"/>
    <property type="evidence" value="ECO:0007669"/>
    <property type="project" value="UniProtKB-UniRule"/>
</dbReference>
<keyword evidence="2 7" id="KW-0808">Transferase</keyword>
<evidence type="ECO:0000256" key="4">
    <source>
        <dbReference type="ARBA" id="ARBA00022777"/>
    </source>
</evidence>
<evidence type="ECO:0000256" key="6">
    <source>
        <dbReference type="ARBA" id="ARBA00047745"/>
    </source>
</evidence>
<dbReference type="PIRSF" id="PIRSF000535">
    <property type="entry name" value="1PFK/6PFK/LacC"/>
    <property type="match status" value="1"/>
</dbReference>
<keyword evidence="5 7" id="KW-0067">ATP-binding</keyword>
<dbReference type="GO" id="GO:0005988">
    <property type="term" value="P:lactose metabolic process"/>
    <property type="evidence" value="ECO:0007669"/>
    <property type="project" value="UniProtKB-KW"/>
</dbReference>
<keyword evidence="4 8" id="KW-0418">Kinase</keyword>
<dbReference type="PROSITE" id="PS00584">
    <property type="entry name" value="PFKB_KINASES_2"/>
    <property type="match status" value="1"/>
</dbReference>
<dbReference type="AlphaFoldDB" id="A0A9Q9CF86"/>
<evidence type="ECO:0000313" key="11">
    <source>
        <dbReference type="Proteomes" id="UP001058072"/>
    </source>
</evidence>
<dbReference type="GO" id="GO:0008662">
    <property type="term" value="F:1-phosphofructokinase activity"/>
    <property type="evidence" value="ECO:0007669"/>
    <property type="project" value="UniProtKB-UniRule"/>
</dbReference>
<dbReference type="EC" id="2.7.1.144" evidence="7"/>
<keyword evidence="7" id="KW-0423">Lactose metabolism</keyword>
<comment type="similarity">
    <text evidence="1">Belongs to the carbohydrate kinase pfkB family.</text>
</comment>
<feature type="domain" description="Carbohydrate kinase PfkB" evidence="9">
    <location>
        <begin position="7"/>
        <end position="287"/>
    </location>
</feature>
<dbReference type="Proteomes" id="UP001058072">
    <property type="component" value="Chromosome"/>
</dbReference>
<evidence type="ECO:0000259" key="9">
    <source>
        <dbReference type="Pfam" id="PF00294"/>
    </source>
</evidence>
<gene>
    <name evidence="10" type="primary">pfkB</name>
    <name evidence="10" type="ORF">J0J70_07545</name>
</gene>
<dbReference type="NCBIfam" id="TIGR03828">
    <property type="entry name" value="pfkB"/>
    <property type="match status" value="1"/>
</dbReference>
<comment type="function">
    <text evidence="8">Catalyzes the ATP-dependent phosphorylation of fructose-l-phosphate to fructose-l,6-bisphosphate.</text>
</comment>
<dbReference type="PANTHER" id="PTHR46566">
    <property type="entry name" value="1-PHOSPHOFRUCTOKINASE-RELATED"/>
    <property type="match status" value="1"/>
</dbReference>
<dbReference type="PANTHER" id="PTHR46566:SF1">
    <property type="entry name" value="1-PHOSPHOFRUCTOKINASE"/>
    <property type="match status" value="1"/>
</dbReference>
<protein>
    <recommendedName>
        <fullName evidence="7">Tagatose-6-phosphate kinase</fullName>
        <ecNumber evidence="7">2.7.1.144</ecNumber>
    </recommendedName>
</protein>
<dbReference type="GO" id="GO:0009024">
    <property type="term" value="F:tagatose-6-phosphate kinase activity"/>
    <property type="evidence" value="ECO:0007669"/>
    <property type="project" value="UniProtKB-EC"/>
</dbReference>
<comment type="catalytic activity">
    <reaction evidence="7">
        <text>D-tagatofuranose 6-phosphate + ATP = D-tagatofuranose 1,6-bisphosphate + ADP + H(+)</text>
        <dbReference type="Rhea" id="RHEA:12420"/>
        <dbReference type="ChEBI" id="CHEBI:15378"/>
        <dbReference type="ChEBI" id="CHEBI:30616"/>
        <dbReference type="ChEBI" id="CHEBI:58694"/>
        <dbReference type="ChEBI" id="CHEBI:58695"/>
        <dbReference type="ChEBI" id="CHEBI:456216"/>
        <dbReference type="EC" id="2.7.1.144"/>
    </reaction>
</comment>
<reference evidence="10" key="1">
    <citation type="submission" date="2021-03" db="EMBL/GenBank/DDBJ databases">
        <title>Comparative Genomics and Metabolomics in the genus Turicibacter.</title>
        <authorList>
            <person name="Maki J."/>
            <person name="Looft T."/>
        </authorList>
    </citation>
    <scope>NUCLEOTIDE SEQUENCE</scope>
    <source>
        <strain evidence="10">ISU324</strain>
    </source>
</reference>
<dbReference type="RefSeq" id="WP_055242223.1">
    <property type="nucleotide sequence ID" value="NZ_CP071250.1"/>
</dbReference>
<keyword evidence="3 7" id="KW-0547">Nucleotide-binding</keyword>
<dbReference type="FunFam" id="3.40.1190.20:FF:000001">
    <property type="entry name" value="Phosphofructokinase"/>
    <property type="match status" value="1"/>
</dbReference>
<dbReference type="SUPFAM" id="SSF53613">
    <property type="entry name" value="Ribokinase-like"/>
    <property type="match status" value="1"/>
</dbReference>
<comment type="similarity">
    <text evidence="7">Belongs to the carbohydrate kinase PfkB family. LacC subfamily.</text>
</comment>
<proteinExistence type="inferred from homology"/>
<organism evidence="10 11">
    <name type="scientific">Turicibacter bilis</name>
    <dbReference type="NCBI Taxonomy" id="2735723"/>
    <lineage>
        <taxon>Bacteria</taxon>
        <taxon>Bacillati</taxon>
        <taxon>Bacillota</taxon>
        <taxon>Erysipelotrichia</taxon>
        <taxon>Erysipelotrichales</taxon>
        <taxon>Turicibacteraceae</taxon>
        <taxon>Turicibacter</taxon>
    </lineage>
</organism>
<dbReference type="InterPro" id="IPR029056">
    <property type="entry name" value="Ribokinase-like"/>
</dbReference>
<evidence type="ECO:0000256" key="5">
    <source>
        <dbReference type="ARBA" id="ARBA00022840"/>
    </source>
</evidence>
<evidence type="ECO:0000313" key="10">
    <source>
        <dbReference type="EMBL" id="UUF07488.1"/>
    </source>
</evidence>
<evidence type="ECO:0000256" key="8">
    <source>
        <dbReference type="RuleBase" id="RU369061"/>
    </source>
</evidence>
<dbReference type="InterPro" id="IPR022463">
    <property type="entry name" value="1-PFruKinase"/>
</dbReference>
<dbReference type="Pfam" id="PF00294">
    <property type="entry name" value="PfkB"/>
    <property type="match status" value="1"/>
</dbReference>
<accession>A0A9Q9CF86</accession>
<dbReference type="Gene3D" id="3.40.1190.20">
    <property type="match status" value="1"/>
</dbReference>
<dbReference type="EMBL" id="CP071250">
    <property type="protein sequence ID" value="UUF07488.1"/>
    <property type="molecule type" value="Genomic_DNA"/>
</dbReference>
<comment type="catalytic activity">
    <reaction evidence="6 8">
        <text>beta-D-fructose 1-phosphate + ATP = beta-D-fructose 1,6-bisphosphate + ADP + H(+)</text>
        <dbReference type="Rhea" id="RHEA:14213"/>
        <dbReference type="ChEBI" id="CHEBI:15378"/>
        <dbReference type="ChEBI" id="CHEBI:30616"/>
        <dbReference type="ChEBI" id="CHEBI:32966"/>
        <dbReference type="ChEBI" id="CHEBI:138881"/>
        <dbReference type="ChEBI" id="CHEBI:456216"/>
        <dbReference type="EC" id="2.7.1.56"/>
    </reaction>
</comment>
<evidence type="ECO:0000256" key="7">
    <source>
        <dbReference type="PIRNR" id="PIRNR000535"/>
    </source>
</evidence>
<evidence type="ECO:0000256" key="1">
    <source>
        <dbReference type="ARBA" id="ARBA00005380"/>
    </source>
</evidence>
<sequence>MIYTVTLNPSIDYVVNMDQLTEGAVNRVSTEHFYAGGKGINVSQILNQHEVDNVALGFISGFTGDFIKGSLHEKGIKTDFIQLKEGYSRINMKVKTLSDETEINGSGPKISNEEIEKLYQKLDGLTSEDTLVLAGSIPASLPDDFYEQIMKYVAPKQVKVIVDATKNLLLNVLKYQPFLIKPNHHEIAEMFNVTISSTEDLLHYGNQLKEMGAQNVLISMGGDGAILISETGEIYRSNVPKGTVKNSVGAGDSMVAGFIAGYQKDASYEEALRLGAASGSATAFSSDVATRGYIDELVSEINVTKL</sequence>
<dbReference type="GO" id="GO:0005829">
    <property type="term" value="C:cytosol"/>
    <property type="evidence" value="ECO:0007669"/>
    <property type="project" value="TreeGrafter"/>
</dbReference>
<dbReference type="InterPro" id="IPR011611">
    <property type="entry name" value="PfkB_dom"/>
</dbReference>
<dbReference type="GO" id="GO:0044281">
    <property type="term" value="P:small molecule metabolic process"/>
    <property type="evidence" value="ECO:0007669"/>
    <property type="project" value="UniProtKB-ARBA"/>
</dbReference>
<comment type="pathway">
    <text evidence="7">Carbohydrate metabolism; D-tagatose 6-phosphate degradation; D-glyceraldehyde 3-phosphate and glycerone phosphate from D-tagatose 6-phosphate: step 1/2.</text>
</comment>
<evidence type="ECO:0000256" key="2">
    <source>
        <dbReference type="ARBA" id="ARBA00022679"/>
    </source>
</evidence>
<dbReference type="InterPro" id="IPR017583">
    <property type="entry name" value="Tagatose/fructose_Pkinase"/>
</dbReference>
<dbReference type="CDD" id="cd01164">
    <property type="entry name" value="FruK_PfkB_like"/>
    <property type="match status" value="1"/>
</dbReference>
<evidence type="ECO:0000256" key="3">
    <source>
        <dbReference type="ARBA" id="ARBA00022741"/>
    </source>
</evidence>
<dbReference type="NCBIfam" id="TIGR03168">
    <property type="entry name" value="1-PFK"/>
    <property type="match status" value="1"/>
</dbReference>
<dbReference type="InterPro" id="IPR002173">
    <property type="entry name" value="Carboh/pur_kinase_PfkB_CS"/>
</dbReference>
<name>A0A9Q9CF86_9FIRM</name>